<dbReference type="EMBL" id="GL876968">
    <property type="protein sequence ID" value="KLU84846.1"/>
    <property type="molecule type" value="Genomic_DNA"/>
</dbReference>
<dbReference type="eggNOG" id="ENOG502RN2Z">
    <property type="taxonomic scope" value="Eukaryota"/>
</dbReference>
<accession>A0A0C4DV80</accession>
<name>A0A0C4DV80_MAGP6</name>
<gene>
    <name evidence="1" type="ORF">MAPG_03881</name>
</gene>
<evidence type="ECO:0000313" key="2">
    <source>
        <dbReference type="EnsemblFungi" id="MAPG_03881T0"/>
    </source>
</evidence>
<keyword evidence="3" id="KW-1185">Reference proteome</keyword>
<reference evidence="1" key="3">
    <citation type="submission" date="2011-03" db="EMBL/GenBank/DDBJ databases">
        <title>Annotation of Magnaporthe poae ATCC 64411.</title>
        <authorList>
            <person name="Ma L.-J."/>
            <person name="Dead R."/>
            <person name="Young S.K."/>
            <person name="Zeng Q."/>
            <person name="Gargeya S."/>
            <person name="Fitzgerald M."/>
            <person name="Haas B."/>
            <person name="Abouelleil A."/>
            <person name="Alvarado L."/>
            <person name="Arachchi H.M."/>
            <person name="Berlin A."/>
            <person name="Brown A."/>
            <person name="Chapman S.B."/>
            <person name="Chen Z."/>
            <person name="Dunbar C."/>
            <person name="Freedman E."/>
            <person name="Gearin G."/>
            <person name="Gellesch M."/>
            <person name="Goldberg J."/>
            <person name="Griggs A."/>
            <person name="Gujja S."/>
            <person name="Heiman D."/>
            <person name="Howarth C."/>
            <person name="Larson L."/>
            <person name="Lui A."/>
            <person name="MacDonald P.J.P."/>
            <person name="Mehta T."/>
            <person name="Montmayeur A."/>
            <person name="Murphy C."/>
            <person name="Neiman D."/>
            <person name="Pearson M."/>
            <person name="Priest M."/>
            <person name="Roberts A."/>
            <person name="Saif S."/>
            <person name="Shea T."/>
            <person name="Shenoy N."/>
            <person name="Sisk P."/>
            <person name="Stolte C."/>
            <person name="Sykes S."/>
            <person name="Yandava C."/>
            <person name="Wortman J."/>
            <person name="Nusbaum C."/>
            <person name="Birren B."/>
        </authorList>
    </citation>
    <scope>NUCLEOTIDE SEQUENCE</scope>
    <source>
        <strain evidence="1">ATCC 64411</strain>
    </source>
</reference>
<evidence type="ECO:0000313" key="1">
    <source>
        <dbReference type="EMBL" id="KLU84846.1"/>
    </source>
</evidence>
<reference evidence="1" key="2">
    <citation type="submission" date="2010-05" db="EMBL/GenBank/DDBJ databases">
        <title>The Genome Sequence of Magnaporthe poae strain ATCC 64411.</title>
        <authorList>
            <consortium name="The Broad Institute Genome Sequencing Platform"/>
            <consortium name="Broad Institute Genome Sequencing Center for Infectious Disease"/>
            <person name="Ma L.-J."/>
            <person name="Dead R."/>
            <person name="Young S."/>
            <person name="Zeng Q."/>
            <person name="Koehrsen M."/>
            <person name="Alvarado L."/>
            <person name="Berlin A."/>
            <person name="Chapman S.B."/>
            <person name="Chen Z."/>
            <person name="Freedman E."/>
            <person name="Gellesch M."/>
            <person name="Goldberg J."/>
            <person name="Griggs A."/>
            <person name="Gujja S."/>
            <person name="Heilman E.R."/>
            <person name="Heiman D."/>
            <person name="Hepburn T."/>
            <person name="Howarth C."/>
            <person name="Jen D."/>
            <person name="Larson L."/>
            <person name="Mehta T."/>
            <person name="Neiman D."/>
            <person name="Pearson M."/>
            <person name="Roberts A."/>
            <person name="Saif S."/>
            <person name="Shea T."/>
            <person name="Shenoy N."/>
            <person name="Sisk P."/>
            <person name="Stolte C."/>
            <person name="Sykes S."/>
            <person name="Walk T."/>
            <person name="White J."/>
            <person name="Yandava C."/>
            <person name="Haas B."/>
            <person name="Nusbaum C."/>
            <person name="Birren B."/>
        </authorList>
    </citation>
    <scope>NUCLEOTIDE SEQUENCE</scope>
    <source>
        <strain evidence="1">ATCC 64411</strain>
    </source>
</reference>
<dbReference type="Proteomes" id="UP000011715">
    <property type="component" value="Unassembled WGS sequence"/>
</dbReference>
<dbReference type="EnsemblFungi" id="MAPG_03881T0">
    <property type="protein sequence ID" value="MAPG_03881T0"/>
    <property type="gene ID" value="MAPG_03881"/>
</dbReference>
<dbReference type="VEuPathDB" id="FungiDB:MAPG_03881"/>
<dbReference type="AlphaFoldDB" id="A0A0C4DV80"/>
<proteinExistence type="predicted"/>
<evidence type="ECO:0000313" key="3">
    <source>
        <dbReference type="Proteomes" id="UP000011715"/>
    </source>
</evidence>
<reference evidence="2" key="4">
    <citation type="journal article" date="2015" name="G3 (Bethesda)">
        <title>Genome sequences of three phytopathogenic species of the Magnaporthaceae family of fungi.</title>
        <authorList>
            <person name="Okagaki L.H."/>
            <person name="Nunes C.C."/>
            <person name="Sailsbery J."/>
            <person name="Clay B."/>
            <person name="Brown D."/>
            <person name="John T."/>
            <person name="Oh Y."/>
            <person name="Young N."/>
            <person name="Fitzgerald M."/>
            <person name="Haas B.J."/>
            <person name="Zeng Q."/>
            <person name="Young S."/>
            <person name="Adiconis X."/>
            <person name="Fan L."/>
            <person name="Levin J.Z."/>
            <person name="Mitchell T.K."/>
            <person name="Okubara P.A."/>
            <person name="Farman M.L."/>
            <person name="Kohn L.M."/>
            <person name="Birren B."/>
            <person name="Ma L.-J."/>
            <person name="Dean R.A."/>
        </authorList>
    </citation>
    <scope>NUCLEOTIDE SEQUENCE</scope>
    <source>
        <strain evidence="2">ATCC 64411 / 73-15</strain>
    </source>
</reference>
<dbReference type="EMBL" id="ADBL01000917">
    <property type="status" value="NOT_ANNOTATED_CDS"/>
    <property type="molecule type" value="Genomic_DNA"/>
</dbReference>
<sequence>MTRSSAHITLSTIGSPRFFVPQEPSSTSYPPTIYCVMYCKLPVAASMLGSLAWLTTPVAAAHDFLPSTLAPRHHEAEQNTTVLLDPAKLPLCFGSSSNKSLVQQTPFHWPVKGSPVALYTHEHASIWEFRVIPQSDISVAKGWQAIAPLVNQTGAGECCVTRVIGLEQLLDLDAVAAWAQAFVPVPGGSSSLSASGEPTLPVIPSGLESGSCPLSADDDVDPADRAAWSYVVLGSATKNPCVMLLYRMDPEDLEVEMSRMKPSGAAERASNVVLGLWMLVMALALLI</sequence>
<dbReference type="EMBL" id="ADBL01000916">
    <property type="status" value="NOT_ANNOTATED_CDS"/>
    <property type="molecule type" value="Genomic_DNA"/>
</dbReference>
<protein>
    <submittedName>
        <fullName evidence="1 2">Uncharacterized protein</fullName>
    </submittedName>
</protein>
<reference evidence="3" key="1">
    <citation type="submission" date="2010-05" db="EMBL/GenBank/DDBJ databases">
        <title>The genome sequence of Magnaporthe poae strain ATCC 64411.</title>
        <authorList>
            <person name="Ma L.-J."/>
            <person name="Dead R."/>
            <person name="Young S."/>
            <person name="Zeng Q."/>
            <person name="Koehrsen M."/>
            <person name="Alvarado L."/>
            <person name="Berlin A."/>
            <person name="Chapman S.B."/>
            <person name="Chen Z."/>
            <person name="Freedman E."/>
            <person name="Gellesch M."/>
            <person name="Goldberg J."/>
            <person name="Griggs A."/>
            <person name="Gujja S."/>
            <person name="Heilman E.R."/>
            <person name="Heiman D."/>
            <person name="Hepburn T."/>
            <person name="Howarth C."/>
            <person name="Jen D."/>
            <person name="Larson L."/>
            <person name="Mehta T."/>
            <person name="Neiman D."/>
            <person name="Pearson M."/>
            <person name="Roberts A."/>
            <person name="Saif S."/>
            <person name="Shea T."/>
            <person name="Shenoy N."/>
            <person name="Sisk P."/>
            <person name="Stolte C."/>
            <person name="Sykes S."/>
            <person name="Walk T."/>
            <person name="White J."/>
            <person name="Yandava C."/>
            <person name="Haas B."/>
            <person name="Nusbaum C."/>
            <person name="Birren B."/>
        </authorList>
    </citation>
    <scope>NUCLEOTIDE SEQUENCE [LARGE SCALE GENOMIC DNA]</scope>
    <source>
        <strain evidence="3">ATCC 64411 / 73-15</strain>
    </source>
</reference>
<organism evidence="2 3">
    <name type="scientific">Magnaporthiopsis poae (strain ATCC 64411 / 73-15)</name>
    <name type="common">Kentucky bluegrass fungus</name>
    <name type="synonym">Magnaporthe poae</name>
    <dbReference type="NCBI Taxonomy" id="644358"/>
    <lineage>
        <taxon>Eukaryota</taxon>
        <taxon>Fungi</taxon>
        <taxon>Dikarya</taxon>
        <taxon>Ascomycota</taxon>
        <taxon>Pezizomycotina</taxon>
        <taxon>Sordariomycetes</taxon>
        <taxon>Sordariomycetidae</taxon>
        <taxon>Magnaporthales</taxon>
        <taxon>Magnaporthaceae</taxon>
        <taxon>Magnaporthiopsis</taxon>
    </lineage>
</organism>
<reference evidence="2" key="5">
    <citation type="submission" date="2015-06" db="UniProtKB">
        <authorList>
            <consortium name="EnsemblFungi"/>
        </authorList>
    </citation>
    <scope>IDENTIFICATION</scope>
    <source>
        <strain evidence="2">ATCC 64411</strain>
    </source>
</reference>
<dbReference type="OrthoDB" id="10442002at2759"/>